<keyword evidence="3" id="KW-1185">Reference proteome</keyword>
<gene>
    <name evidence="2" type="ORF">ACLA_080480</name>
</gene>
<evidence type="ECO:0008006" key="4">
    <source>
        <dbReference type="Google" id="ProtNLM"/>
    </source>
</evidence>
<sequence length="1062" mass="115058">MAPSENGHVSDGTDKVLVGRTQLRKANPFRWTIGLIVRLCIWYVLLAPVFRCPSNLSELNESSPRVCKPYLVVRSHVEPYVQPYYDQYAAPYVDIARPYAQVVNGHIYAPAATIARQGYDQYGAPALKQAQTFGQQQWDAQVVPRLQATKDRARGLYDSQVAPYVQHAKDTFSPYSRSLNRVIIKVWDGYVAPFYARSRPFIGKTYTSGQDILVTTVMPYAQSTWSSVIYFANSALWPRLTGLYSENVEPQLVKIGQRLATYREGRRLRKVVAEADSSIEQQARSTLSSAETTQVPEPIVTPSTTVVLSTHTKLSPTEQTAQAREKIAADLQAWQKKFATAVEKGAEDLEQYVEEIVNSYIRSGVNTHGESLVTALEAVVNDEVSAVKLHINEMAESLPTEDAPQDEEQVQDALLKEIRRAAVSIRDRAHAIRQWRNSFDDELVRRTSAAVNSTLSVLDSVRDLGLQEIGMRWAWMEEVTYKDWAKYHALKAQFEDWKNDIYDVGMQHASVEEAKALANDILGRGMEVAENAAKELARLKDVGRWKIAAREVSDDFETRTGPPPPRPKPSKVNEGFDGEQNEATKHSEAILAQRSEDELGLDDDAVVPHDQASTLPRDEPSSSQSAQLGSVHTAAVASSGEVETESPEPVKIAWGVAAAESVPQHDASDQGVPEQLQALVDQADDKIALAKNTAGQVWSEGSVASLANQAASSVSSMAAEITPLSYISSVASSKLSEGLSFASAQLAEVRATATPATMAGHNPIILDAQRRYYEAVGMAHDHYSLFVSSASQAVYGTPTPTGAFENMASKASENWESLVSTASEFYGSQTRYAVPTLGNVVPRYDAIERLVSELLVGKEPSFTEKAISRLQAIYETPYPASALSKASSYMVGDGTAAFSAPFGSITNSPAVENILENANEQFQSAINAVSVQLYGTPKGPYEKATSTAGGAMAAASARVSEALYGSELGYMEAAQEAIEKAYESAQSAISNAVFRPESTPTEAEQGVFASATSKLAAAVEGAQGQLASMASSASSYASAVVETATSKVVVLTSGDDTAKDEL</sequence>
<protein>
    <recommendedName>
        <fullName evidence="4">Transcription factor hoxa13</fullName>
    </recommendedName>
</protein>
<accession>A1CSS7</accession>
<evidence type="ECO:0000256" key="1">
    <source>
        <dbReference type="SAM" id="MobiDB-lite"/>
    </source>
</evidence>
<feature type="compositionally biased region" description="Polar residues" evidence="1">
    <location>
        <begin position="621"/>
        <end position="630"/>
    </location>
</feature>
<dbReference type="KEGG" id="act:ACLA_080480"/>
<name>A1CSS7_ASPCL</name>
<dbReference type="OMA" id="HINEMAE"/>
<dbReference type="RefSeq" id="XP_001267790.1">
    <property type="nucleotide sequence ID" value="XM_001267789.1"/>
</dbReference>
<feature type="region of interest" description="Disordered" evidence="1">
    <location>
        <begin position="553"/>
        <end position="584"/>
    </location>
</feature>
<dbReference type="PANTHER" id="PTHR23242">
    <property type="entry name" value="TRANSCRIPTION FACTOR HOXA13"/>
    <property type="match status" value="1"/>
</dbReference>
<dbReference type="STRING" id="344612.A1CSS7"/>
<proteinExistence type="predicted"/>
<feature type="region of interest" description="Disordered" evidence="1">
    <location>
        <begin position="610"/>
        <end position="648"/>
    </location>
</feature>
<dbReference type="HOGENOM" id="CLU_005461_2_0_1"/>
<organism evidence="2 3">
    <name type="scientific">Aspergillus clavatus (strain ATCC 1007 / CBS 513.65 / DSM 816 / NCTC 3887 / NRRL 1 / QM 1276 / 107)</name>
    <dbReference type="NCBI Taxonomy" id="344612"/>
    <lineage>
        <taxon>Eukaryota</taxon>
        <taxon>Fungi</taxon>
        <taxon>Dikarya</taxon>
        <taxon>Ascomycota</taxon>
        <taxon>Pezizomycotina</taxon>
        <taxon>Eurotiomycetes</taxon>
        <taxon>Eurotiomycetidae</taxon>
        <taxon>Eurotiales</taxon>
        <taxon>Aspergillaceae</taxon>
        <taxon>Aspergillus</taxon>
        <taxon>Aspergillus subgen. Fumigati</taxon>
    </lineage>
</organism>
<dbReference type="GeneID" id="4700108"/>
<dbReference type="EMBL" id="DS027060">
    <property type="protein sequence ID" value="EAW06364.1"/>
    <property type="molecule type" value="Genomic_DNA"/>
</dbReference>
<dbReference type="Proteomes" id="UP000006701">
    <property type="component" value="Unassembled WGS sequence"/>
</dbReference>
<evidence type="ECO:0000313" key="2">
    <source>
        <dbReference type="EMBL" id="EAW06364.1"/>
    </source>
</evidence>
<dbReference type="eggNOG" id="ENOG502SGAD">
    <property type="taxonomic scope" value="Eukaryota"/>
</dbReference>
<evidence type="ECO:0000313" key="3">
    <source>
        <dbReference type="Proteomes" id="UP000006701"/>
    </source>
</evidence>
<reference evidence="2 3" key="1">
    <citation type="journal article" date="2008" name="PLoS Genet.">
        <title>Genomic islands in the pathogenic filamentous fungus Aspergillus fumigatus.</title>
        <authorList>
            <person name="Fedorova N.D."/>
            <person name="Khaldi N."/>
            <person name="Joardar V.S."/>
            <person name="Maiti R."/>
            <person name="Amedeo P."/>
            <person name="Anderson M.J."/>
            <person name="Crabtree J."/>
            <person name="Silva J.C."/>
            <person name="Badger J.H."/>
            <person name="Albarraq A."/>
            <person name="Angiuoli S."/>
            <person name="Bussey H."/>
            <person name="Bowyer P."/>
            <person name="Cotty P.J."/>
            <person name="Dyer P.S."/>
            <person name="Egan A."/>
            <person name="Galens K."/>
            <person name="Fraser-Liggett C.M."/>
            <person name="Haas B.J."/>
            <person name="Inman J.M."/>
            <person name="Kent R."/>
            <person name="Lemieux S."/>
            <person name="Malavazi I."/>
            <person name="Orvis J."/>
            <person name="Roemer T."/>
            <person name="Ronning C.M."/>
            <person name="Sundaram J.P."/>
            <person name="Sutton G."/>
            <person name="Turner G."/>
            <person name="Venter J.C."/>
            <person name="White O.R."/>
            <person name="Whitty B.R."/>
            <person name="Youngman P."/>
            <person name="Wolfe K.H."/>
            <person name="Goldman G.H."/>
            <person name="Wortman J.R."/>
            <person name="Jiang B."/>
            <person name="Denning D.W."/>
            <person name="Nierman W.C."/>
        </authorList>
    </citation>
    <scope>NUCLEOTIDE SEQUENCE [LARGE SCALE GENOMIC DNA]</scope>
    <source>
        <strain evidence="3">ATCC 1007 / CBS 513.65 / DSM 816 / NCTC 3887 / NRRL 1</strain>
    </source>
</reference>
<dbReference type="AlphaFoldDB" id="A1CSS7"/>
<dbReference type="PANTHER" id="PTHR23242:SF9">
    <property type="entry name" value="TRANSCRIPTION FACTOR HOXA13"/>
    <property type="match status" value="1"/>
</dbReference>
<dbReference type="VEuPathDB" id="FungiDB:ACLA_080480"/>
<dbReference type="OrthoDB" id="3260408at2759"/>